<dbReference type="Pfam" id="PF00092">
    <property type="entry name" value="VWA"/>
    <property type="match status" value="1"/>
</dbReference>
<dbReference type="SMART" id="SM00327">
    <property type="entry name" value="VWA"/>
    <property type="match status" value="1"/>
</dbReference>
<dbReference type="STRING" id="1191523.MROS_0396"/>
<evidence type="ECO:0000313" key="7">
    <source>
        <dbReference type="EMBL" id="AFN73639.1"/>
    </source>
</evidence>
<accession>I6ZNP4</accession>
<evidence type="ECO:0000256" key="2">
    <source>
        <dbReference type="ARBA" id="ARBA00022692"/>
    </source>
</evidence>
<keyword evidence="8" id="KW-1185">Reference proteome</keyword>
<feature type="domain" description="VWFA" evidence="6">
    <location>
        <begin position="91"/>
        <end position="291"/>
    </location>
</feature>
<evidence type="ECO:0000256" key="1">
    <source>
        <dbReference type="ARBA" id="ARBA00022475"/>
    </source>
</evidence>
<dbReference type="SUPFAM" id="SSF53300">
    <property type="entry name" value="vWA-like"/>
    <property type="match status" value="1"/>
</dbReference>
<proteinExistence type="predicted"/>
<dbReference type="PANTHER" id="PTHR22550">
    <property type="entry name" value="SPORE GERMINATION PROTEIN"/>
    <property type="match status" value="1"/>
</dbReference>
<sequence length="347" mass="38974">MIRFEHIEFLYGLLLIPLLIALYLYLHKRQTKLIGQFSDTILHTVLMPAYSGLKKHLKFGIFLTSIFFLMIALANPQVGTKVEEVKQVGFDVYILLDVSKSMQAEDIKPNRLEKAKYEISKLIRRLQGDRLGLIVFAGRAYIQFPLTTDYNAANLFLNAVDVNSVPQQGTAIAAAIDLALNSFKYDDPTQKAIILITDGEDHEGDIDASIEKVKDKDVVIYSIGLGSASGVPIPVYNQSGVRVGYKKDANGEIVLTRLNDEILKKIAAETGGKYYHGTNTEDELEAIYNDLAKIEATEYGAKRITDYEDRFYYFLAPAIILLLIDFLISYNKSRIAAKIVNMREVSE</sequence>
<evidence type="ECO:0000256" key="3">
    <source>
        <dbReference type="ARBA" id="ARBA00022989"/>
    </source>
</evidence>
<feature type="transmembrane region" description="Helical" evidence="5">
    <location>
        <begin position="57"/>
        <end position="74"/>
    </location>
</feature>
<organism evidence="7 8">
    <name type="scientific">Melioribacter roseus (strain DSM 23840 / JCM 17771 / VKM B-2668 / P3M-2)</name>
    <dbReference type="NCBI Taxonomy" id="1191523"/>
    <lineage>
        <taxon>Bacteria</taxon>
        <taxon>Pseudomonadati</taxon>
        <taxon>Ignavibacteriota</taxon>
        <taxon>Ignavibacteria</taxon>
        <taxon>Ignavibacteriales</taxon>
        <taxon>Melioribacteraceae</taxon>
        <taxon>Melioribacter</taxon>
    </lineage>
</organism>
<dbReference type="InterPro" id="IPR002035">
    <property type="entry name" value="VWF_A"/>
</dbReference>
<dbReference type="OrthoDB" id="6206554at2"/>
<dbReference type="EMBL" id="CP003557">
    <property type="protein sequence ID" value="AFN73639.1"/>
    <property type="molecule type" value="Genomic_DNA"/>
</dbReference>
<dbReference type="RefSeq" id="WP_014855076.1">
    <property type="nucleotide sequence ID" value="NC_018178.1"/>
</dbReference>
<dbReference type="Proteomes" id="UP000009011">
    <property type="component" value="Chromosome"/>
</dbReference>
<keyword evidence="1" id="KW-1003">Cell membrane</keyword>
<dbReference type="PANTHER" id="PTHR22550:SF5">
    <property type="entry name" value="LEUCINE ZIPPER PROTEIN 4"/>
    <property type="match status" value="1"/>
</dbReference>
<evidence type="ECO:0000259" key="6">
    <source>
        <dbReference type="PROSITE" id="PS50234"/>
    </source>
</evidence>
<reference evidence="7 8" key="1">
    <citation type="journal article" date="2013" name="PLoS ONE">
        <title>Genomic analysis of Melioribacter roseus, facultatively anaerobic organotrophic bacterium representing a novel deep lineage within Bacteriodetes/Chlorobi group.</title>
        <authorList>
            <person name="Kadnikov V.V."/>
            <person name="Mardanov A.V."/>
            <person name="Podosokorskaya O.A."/>
            <person name="Gavrilov S.N."/>
            <person name="Kublanov I.V."/>
            <person name="Beletsky A.V."/>
            <person name="Bonch-Osmolovskaya E.A."/>
            <person name="Ravin N.V."/>
        </authorList>
    </citation>
    <scope>NUCLEOTIDE SEQUENCE [LARGE SCALE GENOMIC DNA]</scope>
    <source>
        <strain evidence="8">JCM 17771 / P3M-2</strain>
    </source>
</reference>
<dbReference type="Gene3D" id="3.40.50.410">
    <property type="entry name" value="von Willebrand factor, type A domain"/>
    <property type="match status" value="1"/>
</dbReference>
<dbReference type="InterPro" id="IPR036465">
    <property type="entry name" value="vWFA_dom_sf"/>
</dbReference>
<dbReference type="HOGENOM" id="CLU_024570_1_0_10"/>
<keyword evidence="2 5" id="KW-0812">Transmembrane</keyword>
<dbReference type="AlphaFoldDB" id="I6ZNP4"/>
<dbReference type="eggNOG" id="COG2304">
    <property type="taxonomic scope" value="Bacteria"/>
</dbReference>
<feature type="transmembrane region" description="Helical" evidence="5">
    <location>
        <begin position="6"/>
        <end position="26"/>
    </location>
</feature>
<dbReference type="InterPro" id="IPR050768">
    <property type="entry name" value="UPF0353/GerABKA_families"/>
</dbReference>
<keyword evidence="4 5" id="KW-0472">Membrane</keyword>
<evidence type="ECO:0000256" key="5">
    <source>
        <dbReference type="SAM" id="Phobius"/>
    </source>
</evidence>
<dbReference type="PROSITE" id="PS50234">
    <property type="entry name" value="VWFA"/>
    <property type="match status" value="1"/>
</dbReference>
<evidence type="ECO:0000313" key="8">
    <source>
        <dbReference type="Proteomes" id="UP000009011"/>
    </source>
</evidence>
<keyword evidence="3 5" id="KW-1133">Transmembrane helix</keyword>
<protein>
    <submittedName>
        <fullName evidence="7">von Willebrand factor type A</fullName>
    </submittedName>
</protein>
<dbReference type="PATRIC" id="fig|1191523.3.peg.413"/>
<dbReference type="KEGG" id="mro:MROS_0396"/>
<name>I6ZNP4_MELRP</name>
<evidence type="ECO:0000256" key="4">
    <source>
        <dbReference type="ARBA" id="ARBA00023136"/>
    </source>
</evidence>
<feature type="transmembrane region" description="Helical" evidence="5">
    <location>
        <begin position="311"/>
        <end position="328"/>
    </location>
</feature>
<gene>
    <name evidence="7" type="ordered locus">MROS_0396</name>
</gene>